<gene>
    <name evidence="6" type="primary">Piso0_000423</name>
    <name evidence="5" type="ORF">GNLVRS01_PISO0A09020g</name>
    <name evidence="6" type="ORF">GNLVRS01_PISO0B09087g</name>
</gene>
<feature type="compositionally biased region" description="Acidic residues" evidence="4">
    <location>
        <begin position="376"/>
        <end position="402"/>
    </location>
</feature>
<evidence type="ECO:0000256" key="3">
    <source>
        <dbReference type="ARBA" id="ARBA00022737"/>
    </source>
</evidence>
<dbReference type="InterPro" id="IPR027038">
    <property type="entry name" value="RanGap"/>
</dbReference>
<dbReference type="CDD" id="cd00116">
    <property type="entry name" value="LRR_RI"/>
    <property type="match status" value="1"/>
</dbReference>
<dbReference type="GO" id="GO:0006913">
    <property type="term" value="P:nucleocytoplasmic transport"/>
    <property type="evidence" value="ECO:0007669"/>
    <property type="project" value="TreeGrafter"/>
</dbReference>
<dbReference type="STRING" id="559304.G8YTY7"/>
<evidence type="ECO:0000313" key="5">
    <source>
        <dbReference type="EMBL" id="CCE72827.1"/>
    </source>
</evidence>
<dbReference type="GO" id="GO:0005096">
    <property type="term" value="F:GTPase activator activity"/>
    <property type="evidence" value="ECO:0007669"/>
    <property type="project" value="UniProtKB-KW"/>
</dbReference>
<evidence type="ECO:0000256" key="4">
    <source>
        <dbReference type="SAM" id="MobiDB-lite"/>
    </source>
</evidence>
<dbReference type="HOGENOM" id="CLU_028747_3_0_1"/>
<sequence>MKRHLRYQTNSVITQQLHSIPRNMSTSVEGKPASEKTYSLAGKQLKLDSVKDIEPYTKEIEASAVLTKLDLSGNTLGIEASEALGKAILKHKDTLSEINFSDLYTGRLNTEIPHSLEHLLPALLKCSNLKTVNLSDNAFGLQTIDPIEEYLAKAVSIEHLILSNNGMGPFAGARIGQSLYKLAQAKKSSGKQSLKTFVCGRNRLENGSTDYLAIGLRNHENLEVVRLYQNGIRPAGIMKLIKYGLSLNKHLQVLDLQDNTFTANASDALAESLSSWKDLREINVNDCLLKPKGSVSLLKELSEGPTRSSFTTLKLQYNELEADSFQYLVKAIKEKLPNLQILELNGNRFEEEDENVKHILDIFEERGKGELDELDDLEEIDSEEEEEEEEEEETETLDEDTEANLTQLEKDLQSKGQEKDASVDDIAKELSKAHIN</sequence>
<dbReference type="Pfam" id="PF13516">
    <property type="entry name" value="LRR_6"/>
    <property type="match status" value="3"/>
</dbReference>
<feature type="region of interest" description="Disordered" evidence="4">
    <location>
        <begin position="376"/>
        <end position="436"/>
    </location>
</feature>
<proteinExistence type="predicted"/>
<dbReference type="GO" id="GO:0031267">
    <property type="term" value="F:small GTPase binding"/>
    <property type="evidence" value="ECO:0007669"/>
    <property type="project" value="TreeGrafter"/>
</dbReference>
<dbReference type="SMART" id="SM00368">
    <property type="entry name" value="LRR_RI"/>
    <property type="match status" value="8"/>
</dbReference>
<dbReference type="InParanoid" id="G8YTY7"/>
<dbReference type="eggNOG" id="KOG1909">
    <property type="taxonomic scope" value="Eukaryota"/>
</dbReference>
<dbReference type="EMBL" id="FO082058">
    <property type="protein sequence ID" value="CCE73388.1"/>
    <property type="molecule type" value="Genomic_DNA"/>
</dbReference>
<dbReference type="Proteomes" id="UP000005222">
    <property type="component" value="Chromosome A"/>
</dbReference>
<keyword evidence="3" id="KW-0677">Repeat</keyword>
<reference evidence="6" key="1">
    <citation type="submission" date="2011-10" db="EMBL/GenBank/DDBJ databases">
        <authorList>
            <person name="Genoscope - CEA"/>
        </authorList>
    </citation>
    <scope>NUCLEOTIDE SEQUENCE</scope>
    <source>
        <strain evidence="6">CBS 7064</strain>
    </source>
</reference>
<name>G8YTY7_PICSO</name>
<evidence type="ECO:0000313" key="6">
    <source>
        <dbReference type="EMBL" id="CCE73388.1"/>
    </source>
</evidence>
<dbReference type="Proteomes" id="UP000005222">
    <property type="component" value="Chromosome B"/>
</dbReference>
<evidence type="ECO:0000256" key="1">
    <source>
        <dbReference type="ARBA" id="ARBA00022468"/>
    </source>
</evidence>
<dbReference type="AlphaFoldDB" id="G8YTY7"/>
<reference evidence="7" key="2">
    <citation type="journal article" date="2012" name="G3 (Bethesda)">
        <title>Pichia sorbitophila, an interspecies yeast hybrid reveals early steps of genome resolution following polyploidization.</title>
        <authorList>
            <person name="Leh Louis V."/>
            <person name="Despons L."/>
            <person name="Friedrich A."/>
            <person name="Martin T."/>
            <person name="Durrens P."/>
            <person name="Casaregola S."/>
            <person name="Neuveglise C."/>
            <person name="Fairhead C."/>
            <person name="Marck C."/>
            <person name="Cruz J.A."/>
            <person name="Straub M.L."/>
            <person name="Kugler V."/>
            <person name="Sacerdot C."/>
            <person name="Uzunov Z."/>
            <person name="Thierry A."/>
            <person name="Weiss S."/>
            <person name="Bleykasten C."/>
            <person name="De Montigny J."/>
            <person name="Jacques N."/>
            <person name="Jung P."/>
            <person name="Lemaire M."/>
            <person name="Mallet S."/>
            <person name="Morel G."/>
            <person name="Richard G.F."/>
            <person name="Sarkar A."/>
            <person name="Savel G."/>
            <person name="Schacherer J."/>
            <person name="Seret M.L."/>
            <person name="Talla E."/>
            <person name="Samson G."/>
            <person name="Jubin C."/>
            <person name="Poulain J."/>
            <person name="Vacherie B."/>
            <person name="Barbe V."/>
            <person name="Pelletier E."/>
            <person name="Sherman D.J."/>
            <person name="Westhof E."/>
            <person name="Weissenbach J."/>
            <person name="Baret P.V."/>
            <person name="Wincker P."/>
            <person name="Gaillardin C."/>
            <person name="Dujon B."/>
            <person name="Souciet J.L."/>
        </authorList>
    </citation>
    <scope>NUCLEOTIDE SEQUENCE [LARGE SCALE GENOMIC DNA]</scope>
    <source>
        <strain evidence="7">ATCC MYA-4447 / BCRC 22081 / CBS 7064 / NBRC 10061 / NRRL Y-12695</strain>
    </source>
</reference>
<dbReference type="PANTHER" id="PTHR24113:SF12">
    <property type="entry name" value="RAN GTPASE-ACTIVATING PROTEIN 1"/>
    <property type="match status" value="1"/>
</dbReference>
<dbReference type="Gene3D" id="3.80.10.10">
    <property type="entry name" value="Ribonuclease Inhibitor"/>
    <property type="match status" value="1"/>
</dbReference>
<dbReference type="SUPFAM" id="SSF52047">
    <property type="entry name" value="RNI-like"/>
    <property type="match status" value="1"/>
</dbReference>
<accession>G8YTY7</accession>
<dbReference type="OMA" id="NGSMEAW"/>
<keyword evidence="2" id="KW-0433">Leucine-rich repeat</keyword>
<evidence type="ECO:0000313" key="7">
    <source>
        <dbReference type="Proteomes" id="UP000005222"/>
    </source>
</evidence>
<evidence type="ECO:0000256" key="2">
    <source>
        <dbReference type="ARBA" id="ARBA00022614"/>
    </source>
</evidence>
<dbReference type="PANTHER" id="PTHR24113">
    <property type="entry name" value="RAN GTPASE-ACTIVATING PROTEIN 1"/>
    <property type="match status" value="1"/>
</dbReference>
<protein>
    <submittedName>
        <fullName evidence="6">Piso0_000423 protein</fullName>
    </submittedName>
</protein>
<dbReference type="InterPro" id="IPR032675">
    <property type="entry name" value="LRR_dom_sf"/>
</dbReference>
<feature type="compositionally biased region" description="Basic and acidic residues" evidence="4">
    <location>
        <begin position="408"/>
        <end position="436"/>
    </location>
</feature>
<dbReference type="OrthoDB" id="184583at2759"/>
<dbReference type="InterPro" id="IPR001611">
    <property type="entry name" value="Leu-rich_rpt"/>
</dbReference>
<dbReference type="GO" id="GO:0005634">
    <property type="term" value="C:nucleus"/>
    <property type="evidence" value="ECO:0007669"/>
    <property type="project" value="TreeGrafter"/>
</dbReference>
<dbReference type="EMBL" id="FO082059">
    <property type="protein sequence ID" value="CCE72827.1"/>
    <property type="molecule type" value="Genomic_DNA"/>
</dbReference>
<dbReference type="GO" id="GO:0005829">
    <property type="term" value="C:cytosol"/>
    <property type="evidence" value="ECO:0007669"/>
    <property type="project" value="TreeGrafter"/>
</dbReference>
<dbReference type="GO" id="GO:0048471">
    <property type="term" value="C:perinuclear region of cytoplasm"/>
    <property type="evidence" value="ECO:0007669"/>
    <property type="project" value="TreeGrafter"/>
</dbReference>
<organism evidence="6 7">
    <name type="scientific">Pichia sorbitophila (strain ATCC MYA-4447 / BCRC 22081 / CBS 7064 / NBRC 10061 / NRRL Y-12695)</name>
    <name type="common">Hybrid yeast</name>
    <dbReference type="NCBI Taxonomy" id="559304"/>
    <lineage>
        <taxon>Eukaryota</taxon>
        <taxon>Fungi</taxon>
        <taxon>Dikarya</taxon>
        <taxon>Ascomycota</taxon>
        <taxon>Saccharomycotina</taxon>
        <taxon>Pichiomycetes</taxon>
        <taxon>Debaryomycetaceae</taxon>
        <taxon>Millerozyma</taxon>
    </lineage>
</organism>
<keyword evidence="7" id="KW-1185">Reference proteome</keyword>
<dbReference type="FunCoup" id="G8YTY7">
    <property type="interactions" value="257"/>
</dbReference>
<keyword evidence="1" id="KW-0343">GTPase activation</keyword>